<feature type="compositionally biased region" description="Basic and acidic residues" evidence="11">
    <location>
        <begin position="127"/>
        <end position="140"/>
    </location>
</feature>
<dbReference type="AlphaFoldDB" id="A0A0H4T3M6"/>
<proteinExistence type="inferred from homology"/>
<comment type="function">
    <text evidence="7 10">This protein binds specifically to 23S rRNA; its binding is stimulated by other ribosomal proteins, e.g., L4, L17, and L20. It is important during the early stages of 50S assembly. It makes multiple contacts with different domains of the 23S rRNA in the assembled 50S subunit and ribosome.</text>
</comment>
<dbReference type="Pfam" id="PF00237">
    <property type="entry name" value="Ribosomal_L22"/>
    <property type="match status" value="1"/>
</dbReference>
<keyword evidence="2 7" id="KW-0699">rRNA-binding</keyword>
<evidence type="ECO:0000256" key="1">
    <source>
        <dbReference type="ARBA" id="ARBA00009451"/>
    </source>
</evidence>
<comment type="function">
    <text evidence="7">The globular domain of the protein is located near the polypeptide exit tunnel on the outside of the subunit, while an extended beta-hairpin is found that lines the wall of the exit tunnel in the center of the 70S ribosome.</text>
</comment>
<dbReference type="GO" id="GO:0006412">
    <property type="term" value="P:translation"/>
    <property type="evidence" value="ECO:0007669"/>
    <property type="project" value="UniProtKB-UniRule"/>
</dbReference>
<evidence type="ECO:0000256" key="3">
    <source>
        <dbReference type="ARBA" id="ARBA00022884"/>
    </source>
</evidence>
<dbReference type="InterPro" id="IPR036394">
    <property type="entry name" value="Ribosomal_uL22_sf"/>
</dbReference>
<dbReference type="NCBIfam" id="TIGR01044">
    <property type="entry name" value="rplV_bact"/>
    <property type="match status" value="1"/>
</dbReference>
<feature type="region of interest" description="Disordered" evidence="11">
    <location>
        <begin position="127"/>
        <end position="147"/>
    </location>
</feature>
<comment type="similarity">
    <text evidence="1 7 8">Belongs to the universal ribosomal protein uL22 family.</text>
</comment>
<protein>
    <recommendedName>
        <fullName evidence="6 7">Large ribosomal subunit protein uL22</fullName>
    </recommendedName>
</protein>
<dbReference type="PANTHER" id="PTHR13501:SF8">
    <property type="entry name" value="LARGE RIBOSOMAL SUBUNIT PROTEIN UL22M"/>
    <property type="match status" value="1"/>
</dbReference>
<evidence type="ECO:0000256" key="9">
    <source>
        <dbReference type="RuleBase" id="RU004006"/>
    </source>
</evidence>
<dbReference type="InterPro" id="IPR001063">
    <property type="entry name" value="Ribosomal_uL22"/>
</dbReference>
<reference evidence="12" key="1">
    <citation type="journal article" date="2015" name="ISME J.">
        <title>Aquifer environment selects for microbial species cohorts in sediment and groundwater.</title>
        <authorList>
            <person name="Hug L.A."/>
            <person name="Thomas B.C."/>
            <person name="Brown C.T."/>
            <person name="Frischkorn K.R."/>
            <person name="Williams K.H."/>
            <person name="Tringe S.G."/>
            <person name="Banfield J.F."/>
        </authorList>
    </citation>
    <scope>NUCLEOTIDE SEQUENCE</scope>
</reference>
<comment type="subunit">
    <text evidence="7 9">Part of the 50S ribosomal subunit.</text>
</comment>
<accession>A0A0H4T3M6</accession>
<keyword evidence="5 7" id="KW-0687">Ribonucleoprotein</keyword>
<dbReference type="InterPro" id="IPR005727">
    <property type="entry name" value="Ribosomal_uL22_bac/chlpt-type"/>
</dbReference>
<dbReference type="InterPro" id="IPR047867">
    <property type="entry name" value="Ribosomal_uL22_bac/org-type"/>
</dbReference>
<keyword evidence="3 7" id="KW-0694">RNA-binding</keyword>
<dbReference type="GO" id="GO:0003735">
    <property type="term" value="F:structural constituent of ribosome"/>
    <property type="evidence" value="ECO:0007669"/>
    <property type="project" value="InterPro"/>
</dbReference>
<dbReference type="HAMAP" id="MF_01331_B">
    <property type="entry name" value="Ribosomal_uL22_B"/>
    <property type="match status" value="1"/>
</dbReference>
<dbReference type="EMBL" id="KT006961">
    <property type="protein sequence ID" value="AKQ01335.1"/>
    <property type="molecule type" value="Genomic_DNA"/>
</dbReference>
<dbReference type="Gene3D" id="3.90.470.10">
    <property type="entry name" value="Ribosomal protein L22/L17"/>
    <property type="match status" value="1"/>
</dbReference>
<evidence type="ECO:0000313" key="12">
    <source>
        <dbReference type="EMBL" id="AKQ01335.1"/>
    </source>
</evidence>
<evidence type="ECO:0000256" key="10">
    <source>
        <dbReference type="RuleBase" id="RU004008"/>
    </source>
</evidence>
<evidence type="ECO:0000256" key="7">
    <source>
        <dbReference type="HAMAP-Rule" id="MF_01331"/>
    </source>
</evidence>
<dbReference type="GO" id="GO:0022625">
    <property type="term" value="C:cytosolic large ribosomal subunit"/>
    <property type="evidence" value="ECO:0007669"/>
    <property type="project" value="TreeGrafter"/>
</dbReference>
<evidence type="ECO:0000256" key="8">
    <source>
        <dbReference type="RuleBase" id="RU004005"/>
    </source>
</evidence>
<keyword evidence="4 7" id="KW-0689">Ribosomal protein</keyword>
<evidence type="ECO:0000256" key="11">
    <source>
        <dbReference type="SAM" id="MobiDB-lite"/>
    </source>
</evidence>
<dbReference type="SUPFAM" id="SSF54843">
    <property type="entry name" value="Ribosomal protein L22"/>
    <property type="match status" value="1"/>
</dbReference>
<evidence type="ECO:0000256" key="4">
    <source>
        <dbReference type="ARBA" id="ARBA00022980"/>
    </source>
</evidence>
<sequence length="147" mass="16187">MEARALNRYISTSPRKMRLVVDLIRGKAVEDALTILHFAPKHAAKTAVKVLRSAIANFQNKDEAGRVDTATLYVKEAYVNGGASMKRVMPAPMGRAFRIRKRSNHVTIIVGQRSIAVQQRKAAAPKEKAAVAVKSKESSVHPKQKSK</sequence>
<evidence type="ECO:0000256" key="5">
    <source>
        <dbReference type="ARBA" id="ARBA00023274"/>
    </source>
</evidence>
<dbReference type="GO" id="GO:0019843">
    <property type="term" value="F:rRNA binding"/>
    <property type="evidence" value="ECO:0007669"/>
    <property type="project" value="UniProtKB-UniRule"/>
</dbReference>
<gene>
    <name evidence="7" type="primary">rplV</name>
</gene>
<organism evidence="12">
    <name type="scientific">uncultured Ignavibacteria bacterium Rifle_16ft_4_minimus_16666</name>
    <dbReference type="NCBI Taxonomy" id="1665099"/>
    <lineage>
        <taxon>Bacteria</taxon>
        <taxon>Pseudomonadati</taxon>
        <taxon>Ignavibacteriota</taxon>
        <taxon>Ignavibacteria</taxon>
        <taxon>environmental samples</taxon>
    </lineage>
</organism>
<evidence type="ECO:0000256" key="6">
    <source>
        <dbReference type="ARBA" id="ARBA00035207"/>
    </source>
</evidence>
<name>A0A0H4T3M6_9BACT</name>
<dbReference type="CDD" id="cd00336">
    <property type="entry name" value="Ribosomal_L22"/>
    <property type="match status" value="1"/>
</dbReference>
<dbReference type="PANTHER" id="PTHR13501">
    <property type="entry name" value="CHLOROPLAST 50S RIBOSOMAL PROTEIN L22-RELATED"/>
    <property type="match status" value="1"/>
</dbReference>
<evidence type="ECO:0000256" key="2">
    <source>
        <dbReference type="ARBA" id="ARBA00022730"/>
    </source>
</evidence>